<name>A0A0D2M3E3_HYPSF</name>
<gene>
    <name evidence="2" type="ORF">HYPSUDRAFT_1102872</name>
</gene>
<evidence type="ECO:0000313" key="3">
    <source>
        <dbReference type="Proteomes" id="UP000054270"/>
    </source>
</evidence>
<proteinExistence type="predicted"/>
<reference evidence="3" key="1">
    <citation type="submission" date="2014-04" db="EMBL/GenBank/DDBJ databases">
        <title>Evolutionary Origins and Diversification of the Mycorrhizal Mutualists.</title>
        <authorList>
            <consortium name="DOE Joint Genome Institute"/>
            <consortium name="Mycorrhizal Genomics Consortium"/>
            <person name="Kohler A."/>
            <person name="Kuo A."/>
            <person name="Nagy L.G."/>
            <person name="Floudas D."/>
            <person name="Copeland A."/>
            <person name="Barry K.W."/>
            <person name="Cichocki N."/>
            <person name="Veneault-Fourrey C."/>
            <person name="LaButti K."/>
            <person name="Lindquist E.A."/>
            <person name="Lipzen A."/>
            <person name="Lundell T."/>
            <person name="Morin E."/>
            <person name="Murat C."/>
            <person name="Riley R."/>
            <person name="Ohm R."/>
            <person name="Sun H."/>
            <person name="Tunlid A."/>
            <person name="Henrissat B."/>
            <person name="Grigoriev I.V."/>
            <person name="Hibbett D.S."/>
            <person name="Martin F."/>
        </authorList>
    </citation>
    <scope>NUCLEOTIDE SEQUENCE [LARGE SCALE GENOMIC DNA]</scope>
    <source>
        <strain evidence="3">FD-334 SS-4</strain>
    </source>
</reference>
<dbReference type="EMBL" id="KN817600">
    <property type="protein sequence ID" value="KJA17668.1"/>
    <property type="molecule type" value="Genomic_DNA"/>
</dbReference>
<evidence type="ECO:0000256" key="1">
    <source>
        <dbReference type="SAM" id="MobiDB-lite"/>
    </source>
</evidence>
<keyword evidence="3" id="KW-1185">Reference proteome</keyword>
<feature type="compositionally biased region" description="Polar residues" evidence="1">
    <location>
        <begin position="20"/>
        <end position="40"/>
    </location>
</feature>
<dbReference type="AlphaFoldDB" id="A0A0D2M3E3"/>
<feature type="region of interest" description="Disordered" evidence="1">
    <location>
        <begin position="20"/>
        <end position="54"/>
    </location>
</feature>
<accession>A0A0D2M3E3</accession>
<evidence type="ECO:0000313" key="2">
    <source>
        <dbReference type="EMBL" id="KJA17668.1"/>
    </source>
</evidence>
<organism evidence="2 3">
    <name type="scientific">Hypholoma sublateritium (strain FD-334 SS-4)</name>
    <dbReference type="NCBI Taxonomy" id="945553"/>
    <lineage>
        <taxon>Eukaryota</taxon>
        <taxon>Fungi</taxon>
        <taxon>Dikarya</taxon>
        <taxon>Basidiomycota</taxon>
        <taxon>Agaricomycotina</taxon>
        <taxon>Agaricomycetes</taxon>
        <taxon>Agaricomycetidae</taxon>
        <taxon>Agaricales</taxon>
        <taxon>Agaricineae</taxon>
        <taxon>Strophariaceae</taxon>
        <taxon>Hypholoma</taxon>
    </lineage>
</organism>
<sequence length="318" mass="34545">MSQFTFNPKLVQASFIYPSASSSRTNSPLTNGGISNSYHSAPSMPRARPKFTPTLTLGPNGWQPTPDASLYHELSDNQFNPGHRQIPHHKLQPQPLPPPLSDCAPVQQQGWISTASTFRPPSSAEMDPSASSVAYSGTNPGSEYAQYHSLSGSAPVQQQSWMPITSMYSMEEPRSLNGYQTQIPPEPVLPSTMMDPLAQQPLLVPAFADIQPPGPDSTTDPTDDGVGFHEAVLPNQLSTFPLDSSYSEGPTQPTLPNQLSSWPISGTEYAQQQPPLLPATADIQTFVYPDPYSVTDCSYDGLDEDALFDQFISFPSDI</sequence>
<dbReference type="Proteomes" id="UP000054270">
    <property type="component" value="Unassembled WGS sequence"/>
</dbReference>
<protein>
    <submittedName>
        <fullName evidence="2">Uncharacterized protein</fullName>
    </submittedName>
</protein>